<keyword evidence="4 5" id="KW-0472">Membrane</keyword>
<feature type="transmembrane region" description="Helical" evidence="5">
    <location>
        <begin position="58"/>
        <end position="79"/>
    </location>
</feature>
<feature type="transmembrane region" description="Helical" evidence="5">
    <location>
        <begin position="258"/>
        <end position="276"/>
    </location>
</feature>
<evidence type="ECO:0000259" key="6">
    <source>
        <dbReference type="Pfam" id="PF00892"/>
    </source>
</evidence>
<protein>
    <submittedName>
        <fullName evidence="7">Putative membrane protein</fullName>
    </submittedName>
</protein>
<dbReference type="InterPro" id="IPR037185">
    <property type="entry name" value="EmrE-like"/>
</dbReference>
<feature type="domain" description="EamA" evidence="6">
    <location>
        <begin position="140"/>
        <end position="276"/>
    </location>
</feature>
<dbReference type="AlphaFoldDB" id="A0A2W7HWT2"/>
<feature type="transmembrane region" description="Helical" evidence="5">
    <location>
        <begin position="235"/>
        <end position="252"/>
    </location>
</feature>
<proteinExistence type="predicted"/>
<dbReference type="GO" id="GO:0016020">
    <property type="term" value="C:membrane"/>
    <property type="evidence" value="ECO:0007669"/>
    <property type="project" value="UniProtKB-SubCell"/>
</dbReference>
<evidence type="ECO:0000256" key="5">
    <source>
        <dbReference type="SAM" id="Phobius"/>
    </source>
</evidence>
<organism evidence="7 8">
    <name type="scientific">Humitalea rosea</name>
    <dbReference type="NCBI Taxonomy" id="990373"/>
    <lineage>
        <taxon>Bacteria</taxon>
        <taxon>Pseudomonadati</taxon>
        <taxon>Pseudomonadota</taxon>
        <taxon>Alphaproteobacteria</taxon>
        <taxon>Acetobacterales</taxon>
        <taxon>Roseomonadaceae</taxon>
        <taxon>Humitalea</taxon>
    </lineage>
</organism>
<keyword evidence="8" id="KW-1185">Reference proteome</keyword>
<evidence type="ECO:0000256" key="2">
    <source>
        <dbReference type="ARBA" id="ARBA00022692"/>
    </source>
</evidence>
<dbReference type="Proteomes" id="UP000249688">
    <property type="component" value="Unassembled WGS sequence"/>
</dbReference>
<dbReference type="PANTHER" id="PTHR32322">
    <property type="entry name" value="INNER MEMBRANE TRANSPORTER"/>
    <property type="match status" value="1"/>
</dbReference>
<accession>A0A2W7HWT2</accession>
<dbReference type="InterPro" id="IPR050638">
    <property type="entry name" value="AA-Vitamin_Transporters"/>
</dbReference>
<dbReference type="PANTHER" id="PTHR32322:SF9">
    <property type="entry name" value="AMINO-ACID METABOLITE EFFLUX PUMP-RELATED"/>
    <property type="match status" value="1"/>
</dbReference>
<evidence type="ECO:0000313" key="7">
    <source>
        <dbReference type="EMBL" id="PZW38944.1"/>
    </source>
</evidence>
<gene>
    <name evidence="7" type="ORF">C8P66_13227</name>
</gene>
<name>A0A2W7HWT2_9PROT</name>
<feature type="transmembrane region" description="Helical" evidence="5">
    <location>
        <begin position="85"/>
        <end position="105"/>
    </location>
</feature>
<evidence type="ECO:0000256" key="4">
    <source>
        <dbReference type="ARBA" id="ARBA00023136"/>
    </source>
</evidence>
<evidence type="ECO:0000256" key="1">
    <source>
        <dbReference type="ARBA" id="ARBA00004141"/>
    </source>
</evidence>
<feature type="domain" description="EamA" evidence="6">
    <location>
        <begin position="4"/>
        <end position="131"/>
    </location>
</feature>
<comment type="subcellular location">
    <subcellularLocation>
        <location evidence="1">Membrane</location>
        <topology evidence="1">Multi-pass membrane protein</topology>
    </subcellularLocation>
</comment>
<dbReference type="SUPFAM" id="SSF103481">
    <property type="entry name" value="Multidrug resistance efflux transporter EmrE"/>
    <property type="match status" value="2"/>
</dbReference>
<feature type="transmembrane region" description="Helical" evidence="5">
    <location>
        <begin position="140"/>
        <end position="158"/>
    </location>
</feature>
<dbReference type="Pfam" id="PF00892">
    <property type="entry name" value="EamA"/>
    <property type="match status" value="2"/>
</dbReference>
<feature type="transmembrane region" description="Helical" evidence="5">
    <location>
        <begin position="117"/>
        <end position="134"/>
    </location>
</feature>
<comment type="caution">
    <text evidence="7">The sequence shown here is derived from an EMBL/GenBank/DDBJ whole genome shotgun (WGS) entry which is preliminary data.</text>
</comment>
<feature type="transmembrane region" description="Helical" evidence="5">
    <location>
        <begin position="203"/>
        <end position="223"/>
    </location>
</feature>
<feature type="transmembrane region" description="Helical" evidence="5">
    <location>
        <begin position="170"/>
        <end position="191"/>
    </location>
</feature>
<sequence>MLGLLSLLWGGSFLFIGLAVREVPPLTVVWIRISIGAAALGMALWLTNEPLPRAQAAWRDMAVIAVLLCALPFCLIVWAQTHITAGLASILNATTPLWGAVAAHFLTRDDNLTPMRAAALGAGFLGVVVLMGWPQGAATLAILACLGAALSYGLAGVYARRLRRHGLKPLVAATMQLGLAATILLPVMLVVDRPWLLPVPSRTAALSLLALALLSTGLAYLVYFRIVALAGMSNALLVTFLVPPSAILLAWLGLGEALMLRQLLGMLLIGGGLVLLDGRWRRRRS</sequence>
<dbReference type="EMBL" id="QKYU01000032">
    <property type="protein sequence ID" value="PZW38944.1"/>
    <property type="molecule type" value="Genomic_DNA"/>
</dbReference>
<feature type="transmembrane region" description="Helical" evidence="5">
    <location>
        <begin position="29"/>
        <end position="46"/>
    </location>
</feature>
<keyword evidence="3 5" id="KW-1133">Transmembrane helix</keyword>
<dbReference type="InterPro" id="IPR000620">
    <property type="entry name" value="EamA_dom"/>
</dbReference>
<evidence type="ECO:0000256" key="3">
    <source>
        <dbReference type="ARBA" id="ARBA00022989"/>
    </source>
</evidence>
<evidence type="ECO:0000313" key="8">
    <source>
        <dbReference type="Proteomes" id="UP000249688"/>
    </source>
</evidence>
<keyword evidence="2 5" id="KW-0812">Transmembrane</keyword>
<reference evidence="7 8" key="1">
    <citation type="submission" date="2018-06" db="EMBL/GenBank/DDBJ databases">
        <title>Genomic Encyclopedia of Archaeal and Bacterial Type Strains, Phase II (KMG-II): from individual species to whole genera.</title>
        <authorList>
            <person name="Goeker M."/>
        </authorList>
    </citation>
    <scope>NUCLEOTIDE SEQUENCE [LARGE SCALE GENOMIC DNA]</scope>
    <source>
        <strain evidence="7 8">DSM 24525</strain>
    </source>
</reference>